<organism evidence="1 2">
    <name type="scientific">Asanoa iriomotensis</name>
    <dbReference type="NCBI Taxonomy" id="234613"/>
    <lineage>
        <taxon>Bacteria</taxon>
        <taxon>Bacillati</taxon>
        <taxon>Actinomycetota</taxon>
        <taxon>Actinomycetes</taxon>
        <taxon>Micromonosporales</taxon>
        <taxon>Micromonosporaceae</taxon>
        <taxon>Asanoa</taxon>
    </lineage>
</organism>
<reference evidence="1 2" key="1">
    <citation type="submission" date="2021-01" db="EMBL/GenBank/DDBJ databases">
        <title>Whole genome shotgun sequence of Asanoa iriomotensis NBRC 100142.</title>
        <authorList>
            <person name="Komaki H."/>
            <person name="Tamura T."/>
        </authorList>
    </citation>
    <scope>NUCLEOTIDE SEQUENCE [LARGE SCALE GENOMIC DNA]</scope>
    <source>
        <strain evidence="1 2">NBRC 100142</strain>
    </source>
</reference>
<dbReference type="InterPro" id="IPR009351">
    <property type="entry name" value="AlkZ-like"/>
</dbReference>
<dbReference type="RefSeq" id="WP_203705507.1">
    <property type="nucleotide sequence ID" value="NZ_BAAALU010000020.1"/>
</dbReference>
<comment type="caution">
    <text evidence="1">The sequence shown here is derived from an EMBL/GenBank/DDBJ whole genome shotgun (WGS) entry which is preliminary data.</text>
</comment>
<dbReference type="EMBL" id="BONC01000037">
    <property type="protein sequence ID" value="GIF58767.1"/>
    <property type="molecule type" value="Genomic_DNA"/>
</dbReference>
<name>A0ABQ4C7L9_9ACTN</name>
<evidence type="ECO:0000313" key="1">
    <source>
        <dbReference type="EMBL" id="GIF58767.1"/>
    </source>
</evidence>
<proteinExistence type="predicted"/>
<evidence type="ECO:0008006" key="3">
    <source>
        <dbReference type="Google" id="ProtNLM"/>
    </source>
</evidence>
<accession>A0ABQ4C7L9</accession>
<protein>
    <recommendedName>
        <fullName evidence="3">Winged helix DNA-binding domain-containing protein</fullName>
    </recommendedName>
</protein>
<keyword evidence="2" id="KW-1185">Reference proteome</keyword>
<dbReference type="PANTHER" id="PTHR38479:SF2">
    <property type="entry name" value="WINGED HELIX DNA-BINDING DOMAIN-CONTAINING PROTEIN"/>
    <property type="match status" value="1"/>
</dbReference>
<dbReference type="Pfam" id="PF06224">
    <property type="entry name" value="AlkZ-like"/>
    <property type="match status" value="1"/>
</dbReference>
<sequence>MADARLTDAEVRAHRVVAHQLTAAGGDVGVLDTGIQDTPPGTSAARALRLRGGGDPAELALVHGARGAMHLHRRGDLPALAAALRPDDATDLRKQQFGPFFAELPVPIGAALDEVAAAMAEVMADGARRSKGDLSTALQETVDPRLRPWCAGCAAHHVHDALFRLASLPAGLRLLPNGNGSADFIATTPTTADGAPRSQGGTADARRTLVRAFLRCAGPTDRDGLAAWLALSPAAARRWWALVAADLVPVSVGGRRLVMHPDDLDAARAAPRAHGVQLLPPHDPVLELTDRHLLVPDPAHRKQVWRATANPGVVLVDGAAAGTWRRRGGAITVAPFAALAARHRRALAATTGEEVVVAES</sequence>
<dbReference type="Proteomes" id="UP000624325">
    <property type="component" value="Unassembled WGS sequence"/>
</dbReference>
<evidence type="ECO:0000313" key="2">
    <source>
        <dbReference type="Proteomes" id="UP000624325"/>
    </source>
</evidence>
<dbReference type="PANTHER" id="PTHR38479">
    <property type="entry name" value="LMO0824 PROTEIN"/>
    <property type="match status" value="1"/>
</dbReference>
<gene>
    <name evidence="1" type="ORF">Air01nite_48620</name>
</gene>